<dbReference type="InterPro" id="IPR027267">
    <property type="entry name" value="AH/BAR_dom_sf"/>
</dbReference>
<organism evidence="5 6">
    <name type="scientific">Puma concolor</name>
    <name type="common">Mountain lion</name>
    <name type="synonym">Felis concolor</name>
    <dbReference type="NCBI Taxonomy" id="9696"/>
    <lineage>
        <taxon>Eukaryota</taxon>
        <taxon>Metazoa</taxon>
        <taxon>Chordata</taxon>
        <taxon>Craniata</taxon>
        <taxon>Vertebrata</taxon>
        <taxon>Euteleostomi</taxon>
        <taxon>Mammalia</taxon>
        <taxon>Eutheria</taxon>
        <taxon>Laurasiatheria</taxon>
        <taxon>Carnivora</taxon>
        <taxon>Feliformia</taxon>
        <taxon>Felidae</taxon>
        <taxon>Felinae</taxon>
        <taxon>Puma</taxon>
    </lineage>
</organism>
<feature type="non-terminal residue" evidence="6">
    <location>
        <position position="1"/>
    </location>
</feature>
<dbReference type="InterPro" id="IPR047165">
    <property type="entry name" value="RHG17/44/SH3BP1-like"/>
</dbReference>
<dbReference type="KEGG" id="pcoo:112857041"/>
<dbReference type="GO" id="GO:0043197">
    <property type="term" value="C:dendritic spine"/>
    <property type="evidence" value="ECO:0007669"/>
    <property type="project" value="TreeGrafter"/>
</dbReference>
<dbReference type="GO" id="GO:0014069">
    <property type="term" value="C:postsynaptic density"/>
    <property type="evidence" value="ECO:0007669"/>
    <property type="project" value="TreeGrafter"/>
</dbReference>
<gene>
    <name evidence="6" type="primary">ARHGAP44</name>
</gene>
<evidence type="ECO:0000256" key="1">
    <source>
        <dbReference type="ARBA" id="ARBA00022468"/>
    </source>
</evidence>
<keyword evidence="2" id="KW-0597">Phosphoprotein</keyword>
<dbReference type="InterPro" id="IPR000198">
    <property type="entry name" value="RhoGAP_dom"/>
</dbReference>
<dbReference type="SUPFAM" id="SSF48350">
    <property type="entry name" value="GTPase activation domain, GAP"/>
    <property type="match status" value="1"/>
</dbReference>
<feature type="compositionally biased region" description="Low complexity" evidence="3">
    <location>
        <begin position="298"/>
        <end position="320"/>
    </location>
</feature>
<feature type="compositionally biased region" description="Basic and acidic residues" evidence="3">
    <location>
        <begin position="261"/>
        <end position="271"/>
    </location>
</feature>
<dbReference type="Pfam" id="PF00620">
    <property type="entry name" value="RhoGAP"/>
    <property type="match status" value="1"/>
</dbReference>
<dbReference type="GO" id="GO:0098887">
    <property type="term" value="P:neurotransmitter receptor transport, endosome to postsynaptic membrane"/>
    <property type="evidence" value="ECO:0007669"/>
    <property type="project" value="TreeGrafter"/>
</dbReference>
<dbReference type="GO" id="GO:0061001">
    <property type="term" value="P:regulation of dendritic spine morphogenesis"/>
    <property type="evidence" value="ECO:0007669"/>
    <property type="project" value="TreeGrafter"/>
</dbReference>
<dbReference type="PROSITE" id="PS50238">
    <property type="entry name" value="RHOGAP"/>
    <property type="match status" value="1"/>
</dbReference>
<dbReference type="GO" id="GO:0005737">
    <property type="term" value="C:cytoplasm"/>
    <property type="evidence" value="ECO:0007669"/>
    <property type="project" value="InterPro"/>
</dbReference>
<sequence>LLAEVEIPNIQKQRKHLAKLVLDMDSSRTRWQQTSKSLGLSGSLQPAGAKADALREEMDEAANRVEICRGLFRVAPSASKLKKLKAALDCCVVDVQEYSADPHAIAGALKSYLRELPEPLMTFELYDEWIQASNIQEQDKRLQALWNACEKLPKANHNNIRYLIKFLSKLSEYQDVNKMTPSNMAIVLGPNLLWPQAEGNITEMMTTVSLQIVGIVEPIIQHADWFFPGEIEFNITGNYGSPVHVNHNANYSSMPSPDMDPTDRRQPEQIRRPLSVATDNMMLEFYKKDGASKSKELSPGSGQKGSPGSSQGTPCTGTQPGAPPGTSPSQPPPDQSPHTLRKGTSPPPFAWVSGLGHCLDARVPRRAWILRNRGLSETSLGRA</sequence>
<dbReference type="GO" id="GO:0048786">
    <property type="term" value="C:presynaptic active zone"/>
    <property type="evidence" value="ECO:0007669"/>
    <property type="project" value="TreeGrafter"/>
</dbReference>
<dbReference type="AlphaFoldDB" id="A0A6P6HLA1"/>
<dbReference type="RefSeq" id="XP_025776113.1">
    <property type="nucleotide sequence ID" value="XM_025920328.1"/>
</dbReference>
<evidence type="ECO:0000313" key="5">
    <source>
        <dbReference type="Proteomes" id="UP000515131"/>
    </source>
</evidence>
<dbReference type="Proteomes" id="UP000515131">
    <property type="component" value="Unplaced"/>
</dbReference>
<evidence type="ECO:0000313" key="6">
    <source>
        <dbReference type="RefSeq" id="XP_025776113.1"/>
    </source>
</evidence>
<accession>A0A6P6HLA1</accession>
<dbReference type="GO" id="GO:0005096">
    <property type="term" value="F:GTPase activator activity"/>
    <property type="evidence" value="ECO:0007669"/>
    <property type="project" value="UniProtKB-KW"/>
</dbReference>
<evidence type="ECO:0000256" key="3">
    <source>
        <dbReference type="SAM" id="MobiDB-lite"/>
    </source>
</evidence>
<name>A0A6P6HLA1_PUMCO</name>
<dbReference type="Gene3D" id="1.10.555.10">
    <property type="entry name" value="Rho GTPase activation protein"/>
    <property type="match status" value="1"/>
</dbReference>
<dbReference type="PANTHER" id="PTHR14130">
    <property type="entry name" value="3BP-1 RELATED RHOGAP"/>
    <property type="match status" value="1"/>
</dbReference>
<evidence type="ECO:0000256" key="2">
    <source>
        <dbReference type="ARBA" id="ARBA00022553"/>
    </source>
</evidence>
<feature type="region of interest" description="Disordered" evidence="3">
    <location>
        <begin position="248"/>
        <end position="276"/>
    </location>
</feature>
<dbReference type="GO" id="GO:0098886">
    <property type="term" value="P:modification of dendritic spine"/>
    <property type="evidence" value="ECO:0007669"/>
    <property type="project" value="TreeGrafter"/>
</dbReference>
<dbReference type="CTD" id="9912"/>
<reference evidence="6" key="1">
    <citation type="submission" date="2025-08" db="UniProtKB">
        <authorList>
            <consortium name="RefSeq"/>
        </authorList>
    </citation>
    <scope>IDENTIFICATION</scope>
    <source>
        <tissue evidence="6">Blood</tissue>
    </source>
</reference>
<evidence type="ECO:0000259" key="4">
    <source>
        <dbReference type="PROSITE" id="PS50238"/>
    </source>
</evidence>
<keyword evidence="1" id="KW-0343">GTPase activation</keyword>
<dbReference type="FunFam" id="1.10.555.10:FF:000001">
    <property type="entry name" value="Rho GTPase activating protein 44"/>
    <property type="match status" value="1"/>
</dbReference>
<dbReference type="SMART" id="SM00324">
    <property type="entry name" value="RhoGAP"/>
    <property type="match status" value="1"/>
</dbReference>
<dbReference type="GO" id="GO:0007165">
    <property type="term" value="P:signal transduction"/>
    <property type="evidence" value="ECO:0007669"/>
    <property type="project" value="InterPro"/>
</dbReference>
<feature type="domain" description="Rho-GAP" evidence="4">
    <location>
        <begin position="38"/>
        <end position="227"/>
    </location>
</feature>
<dbReference type="PANTHER" id="PTHR14130:SF13">
    <property type="entry name" value="RHO GTPASE-ACTIVATING PROTEIN 44"/>
    <property type="match status" value="1"/>
</dbReference>
<keyword evidence="5" id="KW-1185">Reference proteome</keyword>
<dbReference type="GO" id="GO:0035021">
    <property type="term" value="P:negative regulation of Rac protein signal transduction"/>
    <property type="evidence" value="ECO:0007669"/>
    <property type="project" value="TreeGrafter"/>
</dbReference>
<dbReference type="SUPFAM" id="SSF103657">
    <property type="entry name" value="BAR/IMD domain-like"/>
    <property type="match status" value="1"/>
</dbReference>
<proteinExistence type="predicted"/>
<protein>
    <submittedName>
        <fullName evidence="6">Rho GTPase-activating protein 44</fullName>
    </submittedName>
</protein>
<dbReference type="GO" id="GO:0032956">
    <property type="term" value="P:regulation of actin cytoskeleton organization"/>
    <property type="evidence" value="ECO:0007669"/>
    <property type="project" value="TreeGrafter"/>
</dbReference>
<dbReference type="InterPro" id="IPR008936">
    <property type="entry name" value="Rho_GTPase_activation_prot"/>
</dbReference>
<feature type="region of interest" description="Disordered" evidence="3">
    <location>
        <begin position="290"/>
        <end position="353"/>
    </location>
</feature>
<dbReference type="GeneID" id="112857041"/>
<feature type="compositionally biased region" description="Pro residues" evidence="3">
    <location>
        <begin position="321"/>
        <end position="335"/>
    </location>
</feature>
<dbReference type="GO" id="GO:0031256">
    <property type="term" value="C:leading edge membrane"/>
    <property type="evidence" value="ECO:0007669"/>
    <property type="project" value="TreeGrafter"/>
</dbReference>